<protein>
    <submittedName>
        <fullName evidence="2">Uncharacterized protein</fullName>
    </submittedName>
</protein>
<accession>A0A484Z846</accession>
<keyword evidence="1" id="KW-0175">Coiled coil</keyword>
<reference evidence="2 3" key="1">
    <citation type="submission" date="2019-03" db="EMBL/GenBank/DDBJ databases">
        <authorList>
            <consortium name="Pathogen Informatics"/>
        </authorList>
    </citation>
    <scope>NUCLEOTIDE SEQUENCE [LARGE SCALE GENOMIC DNA]</scope>
    <source>
        <strain evidence="2 3">NCTC12126</strain>
    </source>
</reference>
<evidence type="ECO:0000256" key="1">
    <source>
        <dbReference type="SAM" id="Coils"/>
    </source>
</evidence>
<evidence type="ECO:0000313" key="2">
    <source>
        <dbReference type="EMBL" id="VFS44662.1"/>
    </source>
</evidence>
<name>A0A484Z846_9ENTR</name>
<evidence type="ECO:0000313" key="3">
    <source>
        <dbReference type="Proteomes" id="UP000351155"/>
    </source>
</evidence>
<dbReference type="AlphaFoldDB" id="A0A484Z846"/>
<feature type="coiled-coil region" evidence="1">
    <location>
        <begin position="39"/>
        <end position="66"/>
    </location>
</feature>
<sequence>MTPHSVIVRRMDGSWICDAIWNGNKVDAFPKARIEQLKEKRVKRSVKNLEDKVRRKQEELRPALEQRPEIDVTMFAPQRNHNEPEKVYLFESEFESDFKESQ</sequence>
<dbReference type="Proteomes" id="UP000351155">
    <property type="component" value="Unassembled WGS sequence"/>
</dbReference>
<proteinExistence type="predicted"/>
<gene>
    <name evidence="2" type="ORF">NCTC12126_05973</name>
</gene>
<organism evidence="2 3">
    <name type="scientific">Enterobacter cancerogenus</name>
    <dbReference type="NCBI Taxonomy" id="69218"/>
    <lineage>
        <taxon>Bacteria</taxon>
        <taxon>Pseudomonadati</taxon>
        <taxon>Pseudomonadota</taxon>
        <taxon>Gammaproteobacteria</taxon>
        <taxon>Enterobacterales</taxon>
        <taxon>Enterobacteriaceae</taxon>
        <taxon>Enterobacter</taxon>
        <taxon>Enterobacter cloacae complex</taxon>
    </lineage>
</organism>
<dbReference type="EMBL" id="CAADIW010000075">
    <property type="protein sequence ID" value="VFS44662.1"/>
    <property type="molecule type" value="Genomic_DNA"/>
</dbReference>